<dbReference type="InterPro" id="IPR002059">
    <property type="entry name" value="CSP_DNA-bd"/>
</dbReference>
<dbReference type="Gene3D" id="2.40.50.140">
    <property type="entry name" value="Nucleic acid-binding proteins"/>
    <property type="match status" value="1"/>
</dbReference>
<dbReference type="CDD" id="cd04458">
    <property type="entry name" value="CSP_CDS"/>
    <property type="match status" value="1"/>
</dbReference>
<dbReference type="PROSITE" id="PS51857">
    <property type="entry name" value="CSD_2"/>
    <property type="match status" value="1"/>
</dbReference>
<dbReference type="GO" id="GO:0005737">
    <property type="term" value="C:cytoplasm"/>
    <property type="evidence" value="ECO:0007669"/>
    <property type="project" value="UniProtKB-SubCell"/>
</dbReference>
<dbReference type="EMBL" id="NGKB01000011">
    <property type="protein sequence ID" value="RSU12425.1"/>
    <property type="molecule type" value="Genomic_DNA"/>
</dbReference>
<reference evidence="5 6" key="1">
    <citation type="submission" date="2017-05" db="EMBL/GenBank/DDBJ databases">
        <title>Vagococcus spp. assemblies.</title>
        <authorList>
            <person name="Gulvik C.A."/>
        </authorList>
    </citation>
    <scope>NUCLEOTIDE SEQUENCE [LARGE SCALE GENOMIC DNA]</scope>
    <source>
        <strain evidence="5 6">SS1714</strain>
    </source>
</reference>
<evidence type="ECO:0000313" key="5">
    <source>
        <dbReference type="EMBL" id="RSU12425.1"/>
    </source>
</evidence>
<dbReference type="PIRSF" id="PIRSF002599">
    <property type="entry name" value="Cold_shock_A"/>
    <property type="match status" value="1"/>
</dbReference>
<keyword evidence="2" id="KW-0963">Cytoplasm</keyword>
<dbReference type="AlphaFoldDB" id="A0A430AWJ9"/>
<dbReference type="InterPro" id="IPR019844">
    <property type="entry name" value="CSD_CS"/>
</dbReference>
<dbReference type="PROSITE" id="PS00352">
    <property type="entry name" value="CSD_1"/>
    <property type="match status" value="1"/>
</dbReference>
<keyword evidence="6" id="KW-1185">Reference proteome</keyword>
<feature type="domain" description="CSD" evidence="4">
    <location>
        <begin position="1"/>
        <end position="65"/>
    </location>
</feature>
<dbReference type="InterPro" id="IPR011129">
    <property type="entry name" value="CSD"/>
</dbReference>
<dbReference type="SUPFAM" id="SSF50249">
    <property type="entry name" value="Nucleic acid-binding proteins"/>
    <property type="match status" value="1"/>
</dbReference>
<evidence type="ECO:0000256" key="2">
    <source>
        <dbReference type="ARBA" id="ARBA00022490"/>
    </source>
</evidence>
<evidence type="ECO:0000259" key="4">
    <source>
        <dbReference type="PROSITE" id="PS51857"/>
    </source>
</evidence>
<protein>
    <submittedName>
        <fullName evidence="5">Cold-shock protein</fullName>
    </submittedName>
</protein>
<dbReference type="RefSeq" id="WP_126795338.1">
    <property type="nucleotide sequence ID" value="NZ_CP060720.1"/>
</dbReference>
<dbReference type="SMART" id="SM00357">
    <property type="entry name" value="CSP"/>
    <property type="match status" value="1"/>
</dbReference>
<name>A0A430AWJ9_9ENTE</name>
<evidence type="ECO:0000256" key="1">
    <source>
        <dbReference type="ARBA" id="ARBA00004496"/>
    </source>
</evidence>
<evidence type="ECO:0000313" key="6">
    <source>
        <dbReference type="Proteomes" id="UP000288028"/>
    </source>
</evidence>
<dbReference type="PANTHER" id="PTHR46109:SF1">
    <property type="entry name" value="PROTEIN LIN-28 HOMOLOG"/>
    <property type="match status" value="1"/>
</dbReference>
<dbReference type="InterPro" id="IPR012340">
    <property type="entry name" value="NA-bd_OB-fold"/>
</dbReference>
<dbReference type="Pfam" id="PF00313">
    <property type="entry name" value="CSD"/>
    <property type="match status" value="1"/>
</dbReference>
<accession>A0A430AWJ9</accession>
<comment type="caution">
    <text evidence="5">The sequence shown here is derived from an EMBL/GenBank/DDBJ whole genome shotgun (WGS) entry which is preliminary data.</text>
</comment>
<dbReference type="GeneID" id="95581070"/>
<dbReference type="InterPro" id="IPR051373">
    <property type="entry name" value="Lin-28_RNA-binding"/>
</dbReference>
<dbReference type="Proteomes" id="UP000288028">
    <property type="component" value="Unassembled WGS sequence"/>
</dbReference>
<organism evidence="5 6">
    <name type="scientific">Vagococcus carniphilus</name>
    <dbReference type="NCBI Taxonomy" id="218144"/>
    <lineage>
        <taxon>Bacteria</taxon>
        <taxon>Bacillati</taxon>
        <taxon>Bacillota</taxon>
        <taxon>Bacilli</taxon>
        <taxon>Lactobacillales</taxon>
        <taxon>Enterococcaceae</taxon>
        <taxon>Vagococcus</taxon>
    </lineage>
</organism>
<gene>
    <name evidence="5" type="ORF">CBF28_11340</name>
</gene>
<sequence>MKIGVVKWFDVRKGYGFLVYDEDEEIFVHFTGIIQDGFKVLFEGQQVEFLIKEGARGLQASQVTVIDEIKSVD</sequence>
<dbReference type="GO" id="GO:0003729">
    <property type="term" value="F:mRNA binding"/>
    <property type="evidence" value="ECO:0007669"/>
    <property type="project" value="TreeGrafter"/>
</dbReference>
<dbReference type="PRINTS" id="PR00050">
    <property type="entry name" value="COLDSHOCK"/>
</dbReference>
<dbReference type="PANTHER" id="PTHR46109">
    <property type="entry name" value="PROTEIN LIN-28"/>
    <property type="match status" value="1"/>
</dbReference>
<evidence type="ECO:0000256" key="3">
    <source>
        <dbReference type="RuleBase" id="RU000408"/>
    </source>
</evidence>
<dbReference type="OrthoDB" id="9805039at2"/>
<dbReference type="InterPro" id="IPR012156">
    <property type="entry name" value="Cold_shock_CspA"/>
</dbReference>
<comment type="subcellular location">
    <subcellularLocation>
        <location evidence="1 3">Cytoplasm</location>
    </subcellularLocation>
</comment>
<proteinExistence type="predicted"/>
<dbReference type="GO" id="GO:0031054">
    <property type="term" value="P:pre-miRNA processing"/>
    <property type="evidence" value="ECO:0007669"/>
    <property type="project" value="TreeGrafter"/>
</dbReference>